<evidence type="ECO:0000256" key="3">
    <source>
        <dbReference type="SAM" id="MobiDB-lite"/>
    </source>
</evidence>
<feature type="domain" description="ABC transporter" evidence="4">
    <location>
        <begin position="13"/>
        <end position="253"/>
    </location>
</feature>
<dbReference type="SMART" id="SM00382">
    <property type="entry name" value="AAA"/>
    <property type="match status" value="1"/>
</dbReference>
<dbReference type="InterPro" id="IPR003593">
    <property type="entry name" value="AAA+_ATPase"/>
</dbReference>
<dbReference type="PANTHER" id="PTHR24220">
    <property type="entry name" value="IMPORT ATP-BINDING PROTEIN"/>
    <property type="match status" value="1"/>
</dbReference>
<evidence type="ECO:0000259" key="4">
    <source>
        <dbReference type="PROSITE" id="PS50893"/>
    </source>
</evidence>
<dbReference type="GO" id="GO:0016887">
    <property type="term" value="F:ATP hydrolysis activity"/>
    <property type="evidence" value="ECO:0007669"/>
    <property type="project" value="InterPro"/>
</dbReference>
<dbReference type="GO" id="GO:0005524">
    <property type="term" value="F:ATP binding"/>
    <property type="evidence" value="ECO:0007669"/>
    <property type="project" value="UniProtKB-KW"/>
</dbReference>
<dbReference type="InterPro" id="IPR015854">
    <property type="entry name" value="ABC_transpr_LolD-like"/>
</dbReference>
<feature type="region of interest" description="Disordered" evidence="3">
    <location>
        <begin position="228"/>
        <end position="253"/>
    </location>
</feature>
<reference evidence="5 6" key="1">
    <citation type="submission" date="2018-12" db="EMBL/GenBank/DDBJ databases">
        <title>Unveiling genomic diversity among members of the Bifidobacterium pseudolongum species, a widely distributed gut commensal of the animal kingdom.</title>
        <authorList>
            <person name="Lugli G.A."/>
            <person name="Duranti S."/>
            <person name="Albert K."/>
            <person name="Mancabelli L."/>
            <person name="Napoli S."/>
            <person name="Viappiani A."/>
            <person name="Anzalone R."/>
            <person name="Longhi G."/>
            <person name="Milani C."/>
            <person name="Turroni F."/>
            <person name="Alessandri G."/>
            <person name="Sela D.A."/>
            <person name="Van Sinderen D."/>
            <person name="Ventura M."/>
        </authorList>
    </citation>
    <scope>NUCLEOTIDE SEQUENCE [LARGE SCALE GENOMIC DNA]</scope>
    <source>
        <strain evidence="5 6">2093B</strain>
    </source>
</reference>
<dbReference type="Proteomes" id="UP000292568">
    <property type="component" value="Unassembled WGS sequence"/>
</dbReference>
<dbReference type="AlphaFoldDB" id="A0A4Q5A3P6"/>
<evidence type="ECO:0000313" key="5">
    <source>
        <dbReference type="EMBL" id="RYQ11356.1"/>
    </source>
</evidence>
<dbReference type="GO" id="GO:0005886">
    <property type="term" value="C:plasma membrane"/>
    <property type="evidence" value="ECO:0007669"/>
    <property type="project" value="TreeGrafter"/>
</dbReference>
<evidence type="ECO:0000313" key="6">
    <source>
        <dbReference type="Proteomes" id="UP000292568"/>
    </source>
</evidence>
<dbReference type="RefSeq" id="WP_129896973.1">
    <property type="nucleotide sequence ID" value="NZ_RYUH01000007.1"/>
</dbReference>
<evidence type="ECO:0000256" key="1">
    <source>
        <dbReference type="ARBA" id="ARBA00022741"/>
    </source>
</evidence>
<dbReference type="InterPro" id="IPR017871">
    <property type="entry name" value="ABC_transporter-like_CS"/>
</dbReference>
<keyword evidence="2 5" id="KW-0067">ATP-binding</keyword>
<gene>
    <name evidence="5" type="ORF">PG2093B_0465</name>
</gene>
<dbReference type="GO" id="GO:0022857">
    <property type="term" value="F:transmembrane transporter activity"/>
    <property type="evidence" value="ECO:0007669"/>
    <property type="project" value="TreeGrafter"/>
</dbReference>
<sequence length="253" mass="27204">MSPNHTPPAPHLFEATHVTAVMPQQGGSHTVFRDLGFHVDAGEVVDITGPSGAGKSTLLTAFARLNAHTTGTFTLDGKDSDSFTPQQWRVRVSYLPQTSTLIGDTVADVIRLPWTLAVRQGERNQEPADMLADEHIRQLLDVMGCADIQLDRNPRDLSGGQAARVSLARTILTKPRVLLADEVDAGLDEENADKVADLLKRAAEQGAGVVRIRHRAPDGRASRIMVLSDGELSEQQTPAHAGTATSEGKGRRA</sequence>
<dbReference type="InterPro" id="IPR027417">
    <property type="entry name" value="P-loop_NTPase"/>
</dbReference>
<proteinExistence type="predicted"/>
<dbReference type="InterPro" id="IPR003439">
    <property type="entry name" value="ABC_transporter-like_ATP-bd"/>
</dbReference>
<protein>
    <submittedName>
        <fullName evidence="5">ABC transporter ATP-binding protein</fullName>
    </submittedName>
</protein>
<name>A0A4Q5A3P6_9BIFI</name>
<dbReference type="Pfam" id="PF00005">
    <property type="entry name" value="ABC_tran"/>
    <property type="match status" value="1"/>
</dbReference>
<organism evidence="5 6">
    <name type="scientific">Bifidobacterium pseudolongum subsp. globosum</name>
    <dbReference type="NCBI Taxonomy" id="1690"/>
    <lineage>
        <taxon>Bacteria</taxon>
        <taxon>Bacillati</taxon>
        <taxon>Actinomycetota</taxon>
        <taxon>Actinomycetes</taxon>
        <taxon>Bifidobacteriales</taxon>
        <taxon>Bifidobacteriaceae</taxon>
        <taxon>Bifidobacterium</taxon>
    </lineage>
</organism>
<dbReference type="EMBL" id="RYUH01000007">
    <property type="protein sequence ID" value="RYQ11356.1"/>
    <property type="molecule type" value="Genomic_DNA"/>
</dbReference>
<dbReference type="Gene3D" id="3.40.50.300">
    <property type="entry name" value="P-loop containing nucleotide triphosphate hydrolases"/>
    <property type="match status" value="1"/>
</dbReference>
<dbReference type="PANTHER" id="PTHR24220:SF659">
    <property type="entry name" value="TRANSPORTER, PUTATIVE-RELATED"/>
    <property type="match status" value="1"/>
</dbReference>
<dbReference type="PROSITE" id="PS00211">
    <property type="entry name" value="ABC_TRANSPORTER_1"/>
    <property type="match status" value="1"/>
</dbReference>
<accession>A0A4Q5A3P6</accession>
<keyword evidence="1" id="KW-0547">Nucleotide-binding</keyword>
<dbReference type="PROSITE" id="PS50893">
    <property type="entry name" value="ABC_TRANSPORTER_2"/>
    <property type="match status" value="1"/>
</dbReference>
<dbReference type="SUPFAM" id="SSF52540">
    <property type="entry name" value="P-loop containing nucleoside triphosphate hydrolases"/>
    <property type="match status" value="1"/>
</dbReference>
<feature type="compositionally biased region" description="Polar residues" evidence="3">
    <location>
        <begin position="233"/>
        <end position="246"/>
    </location>
</feature>
<comment type="caution">
    <text evidence="5">The sequence shown here is derived from an EMBL/GenBank/DDBJ whole genome shotgun (WGS) entry which is preliminary data.</text>
</comment>
<evidence type="ECO:0000256" key="2">
    <source>
        <dbReference type="ARBA" id="ARBA00022840"/>
    </source>
</evidence>